<reference evidence="3 4" key="1">
    <citation type="submission" date="2020-07" db="EMBL/GenBank/DDBJ databases">
        <title>Sequencing the genomes of 1000 actinobacteria strains.</title>
        <authorList>
            <person name="Klenk H.-P."/>
        </authorList>
    </citation>
    <scope>NUCLEOTIDE SEQUENCE [LARGE SCALE GENOMIC DNA]</scope>
    <source>
        <strain evidence="3 4">DSM 18965</strain>
    </source>
</reference>
<dbReference type="RefSeq" id="WP_179614020.1">
    <property type="nucleotide sequence ID" value="NZ_CP059163.1"/>
</dbReference>
<dbReference type="EMBL" id="JACCBE010000001">
    <property type="protein sequence ID" value="NYD56078.1"/>
    <property type="molecule type" value="Genomic_DNA"/>
</dbReference>
<keyword evidence="1" id="KW-0472">Membrane</keyword>
<proteinExistence type="predicted"/>
<organism evidence="3 4">
    <name type="scientific">Nocardioides marinisabuli</name>
    <dbReference type="NCBI Taxonomy" id="419476"/>
    <lineage>
        <taxon>Bacteria</taxon>
        <taxon>Bacillati</taxon>
        <taxon>Actinomycetota</taxon>
        <taxon>Actinomycetes</taxon>
        <taxon>Propionibacteriales</taxon>
        <taxon>Nocardioidaceae</taxon>
        <taxon>Nocardioides</taxon>
    </lineage>
</organism>
<keyword evidence="1" id="KW-1133">Transmembrane helix</keyword>
<gene>
    <name evidence="3" type="ORF">BKA08_000316</name>
</gene>
<evidence type="ECO:0000313" key="4">
    <source>
        <dbReference type="Proteomes" id="UP000516957"/>
    </source>
</evidence>
<feature type="domain" description="DUF3592" evidence="2">
    <location>
        <begin position="44"/>
        <end position="114"/>
    </location>
</feature>
<dbReference type="Pfam" id="PF12158">
    <property type="entry name" value="DUF3592"/>
    <property type="match status" value="1"/>
</dbReference>
<feature type="transmembrane region" description="Helical" evidence="1">
    <location>
        <begin position="131"/>
        <end position="150"/>
    </location>
</feature>
<dbReference type="InterPro" id="IPR021994">
    <property type="entry name" value="DUF3592"/>
</dbReference>
<sequence length="153" mass="16202">MNLALSVVMLGAAVLALLAGVVLAVVGLRQRREAAGFGERSEPTTAEVLESLPKDVAMAGEPVTIYYQQLRYRVGERDVEAQTMTGVEPPVPHVGEQVEVRYDPRHPSRVVLASADPVAGAGATSMALARMMLGLGMSLPVAWVVILGIARTL</sequence>
<accession>A0A7Y9JPY5</accession>
<evidence type="ECO:0000259" key="2">
    <source>
        <dbReference type="Pfam" id="PF12158"/>
    </source>
</evidence>
<dbReference type="AlphaFoldDB" id="A0A7Y9JPY5"/>
<comment type="caution">
    <text evidence="3">The sequence shown here is derived from an EMBL/GenBank/DDBJ whole genome shotgun (WGS) entry which is preliminary data.</text>
</comment>
<dbReference type="Proteomes" id="UP000516957">
    <property type="component" value="Unassembled WGS sequence"/>
</dbReference>
<evidence type="ECO:0000256" key="1">
    <source>
        <dbReference type="SAM" id="Phobius"/>
    </source>
</evidence>
<name>A0A7Y9JPY5_9ACTN</name>
<evidence type="ECO:0000313" key="3">
    <source>
        <dbReference type="EMBL" id="NYD56078.1"/>
    </source>
</evidence>
<keyword evidence="1" id="KW-0812">Transmembrane</keyword>
<keyword evidence="4" id="KW-1185">Reference proteome</keyword>
<protein>
    <recommendedName>
        <fullName evidence="2">DUF3592 domain-containing protein</fullName>
    </recommendedName>
</protein>